<protein>
    <submittedName>
        <fullName evidence="2">Metal-dependent hydrolase</fullName>
    </submittedName>
</protein>
<feature type="transmembrane region" description="Helical" evidence="1">
    <location>
        <begin position="159"/>
        <end position="177"/>
    </location>
</feature>
<dbReference type="Pfam" id="PF04307">
    <property type="entry name" value="YdjM"/>
    <property type="match status" value="1"/>
</dbReference>
<keyword evidence="1" id="KW-1133">Transmembrane helix</keyword>
<dbReference type="AlphaFoldDB" id="A0A9E4K5T7"/>
<keyword evidence="1" id="KW-0812">Transmembrane</keyword>
<gene>
    <name evidence="2" type="ORF">JAZ04_14805</name>
</gene>
<dbReference type="GO" id="GO:0016787">
    <property type="term" value="F:hydrolase activity"/>
    <property type="evidence" value="ECO:0007669"/>
    <property type="project" value="UniProtKB-KW"/>
</dbReference>
<organism evidence="2 3">
    <name type="scientific">Candidatus Thiodiazotropha lotti</name>
    <dbReference type="NCBI Taxonomy" id="2792787"/>
    <lineage>
        <taxon>Bacteria</taxon>
        <taxon>Pseudomonadati</taxon>
        <taxon>Pseudomonadota</taxon>
        <taxon>Gammaproteobacteria</taxon>
        <taxon>Chromatiales</taxon>
        <taxon>Sedimenticolaceae</taxon>
        <taxon>Candidatus Thiodiazotropha</taxon>
    </lineage>
</organism>
<dbReference type="InterPro" id="IPR007404">
    <property type="entry name" value="YdjM-like"/>
</dbReference>
<comment type="caution">
    <text evidence="2">The sequence shown here is derived from an EMBL/GenBank/DDBJ whole genome shotgun (WGS) entry which is preliminary data.</text>
</comment>
<dbReference type="Proteomes" id="UP000886687">
    <property type="component" value="Unassembled WGS sequence"/>
</dbReference>
<dbReference type="InterPro" id="IPR053170">
    <property type="entry name" value="Transcription_regulator"/>
</dbReference>
<evidence type="ECO:0000313" key="2">
    <source>
        <dbReference type="EMBL" id="MCG7940107.1"/>
    </source>
</evidence>
<dbReference type="EMBL" id="JAEPDI010000012">
    <property type="protein sequence ID" value="MCG7940107.1"/>
    <property type="molecule type" value="Genomic_DNA"/>
</dbReference>
<accession>A0A9E4K5T7</accession>
<feature type="transmembrane region" description="Helical" evidence="1">
    <location>
        <begin position="95"/>
        <end position="117"/>
    </location>
</feature>
<keyword evidence="2" id="KW-0378">Hydrolase</keyword>
<dbReference type="PANTHER" id="PTHR40031">
    <property type="entry name" value="HYPOTHETICAL MEMBRANE SPANNING PROTEIN"/>
    <property type="match status" value="1"/>
</dbReference>
<sequence>MDTITHALFGAVCTAALHRTPSAGSNELPRRMVITGMAAAFPDIDYLGFWIDPLLFLADWHRSATHSLLLIPLWAALLTLCSLPWRWARNHWRTTYALCCLGLLSHLPLDLLTPFGIKLFYPIATTSYSLAISFFIDGYFTAIIVVTLLLLLRHPPRRVALSGLLILSGYLSGQWLLKSEALQVAARQFPQATDLHALPQPFSPFYWQLINRHQSHYQVAYLSLTAEHQAIFRDYRGAHNLTWKTYRLPTDQARQTPLVSIAWQQDQLQKFRQFAHFPILYRLDQFPGETCIWFTDLRYTLPYLTPPFRYGMCQQQQQPWKLYRLKRFTAAERQPL</sequence>
<evidence type="ECO:0000313" key="3">
    <source>
        <dbReference type="Proteomes" id="UP000886687"/>
    </source>
</evidence>
<name>A0A9E4K5T7_9GAMM</name>
<evidence type="ECO:0000256" key="1">
    <source>
        <dbReference type="SAM" id="Phobius"/>
    </source>
</evidence>
<proteinExistence type="predicted"/>
<feature type="transmembrane region" description="Helical" evidence="1">
    <location>
        <begin position="64"/>
        <end position="83"/>
    </location>
</feature>
<keyword evidence="1" id="KW-0472">Membrane</keyword>
<feature type="transmembrane region" description="Helical" evidence="1">
    <location>
        <begin position="129"/>
        <end position="152"/>
    </location>
</feature>
<reference evidence="2" key="1">
    <citation type="journal article" date="2021" name="Proc. Natl. Acad. Sci. U.S.A.">
        <title>Global biogeography of chemosynthetic symbionts reveals both localized and globally distributed symbiont groups. .</title>
        <authorList>
            <person name="Osvatic J.T."/>
            <person name="Wilkins L.G.E."/>
            <person name="Leibrecht L."/>
            <person name="Leray M."/>
            <person name="Zauner S."/>
            <person name="Polzin J."/>
            <person name="Camacho Y."/>
            <person name="Gros O."/>
            <person name="van Gils J.A."/>
            <person name="Eisen J.A."/>
            <person name="Petersen J.M."/>
            <person name="Yuen B."/>
        </authorList>
    </citation>
    <scope>NUCLEOTIDE SEQUENCE</scope>
    <source>
        <strain evidence="2">MAGL173</strain>
    </source>
</reference>
<dbReference type="PANTHER" id="PTHR40031:SF1">
    <property type="entry name" value="MEMBRANE-BOUND METAL-DEPENDENT HYDROLASE"/>
    <property type="match status" value="1"/>
</dbReference>